<dbReference type="Proteomes" id="UP000252519">
    <property type="component" value="Unassembled WGS sequence"/>
</dbReference>
<dbReference type="PANTHER" id="PTHR33050:SF7">
    <property type="entry name" value="RIBONUCLEASE H"/>
    <property type="match status" value="1"/>
</dbReference>
<dbReference type="InterPro" id="IPR052055">
    <property type="entry name" value="Hepadnavirus_pol/RT"/>
</dbReference>
<reference evidence="2 3" key="1">
    <citation type="submission" date="2014-10" db="EMBL/GenBank/DDBJ databases">
        <title>Draft genome of the hookworm Ancylostoma caninum.</title>
        <authorList>
            <person name="Mitreva M."/>
        </authorList>
    </citation>
    <scope>NUCLEOTIDE SEQUENCE [LARGE SCALE GENOMIC DNA]</scope>
    <source>
        <strain evidence="2 3">Baltimore</strain>
    </source>
</reference>
<name>A0A368H0Z4_ANCCA</name>
<keyword evidence="3" id="KW-1185">Reference proteome</keyword>
<proteinExistence type="predicted"/>
<dbReference type="STRING" id="29170.A0A368H0Z4"/>
<dbReference type="Gene3D" id="3.30.70.270">
    <property type="match status" value="1"/>
</dbReference>
<sequence>MPFGLSTAPMVFTKLMRPLLAKWRSQGIKIAVYLDDGLIWADYAYSCEEFVRVVRTDLENSGFLLAEEKCTWIPLQKLIWLGHEIDLKHFVLNLTQERRIKARNLATGLLLKRGPTLLDRLKWQGTLASIKEASVEGRGDSGGAKRAAVYGIIL</sequence>
<organism evidence="2 3">
    <name type="scientific">Ancylostoma caninum</name>
    <name type="common">Dog hookworm</name>
    <dbReference type="NCBI Taxonomy" id="29170"/>
    <lineage>
        <taxon>Eukaryota</taxon>
        <taxon>Metazoa</taxon>
        <taxon>Ecdysozoa</taxon>
        <taxon>Nematoda</taxon>
        <taxon>Chromadorea</taxon>
        <taxon>Rhabditida</taxon>
        <taxon>Rhabditina</taxon>
        <taxon>Rhabditomorpha</taxon>
        <taxon>Strongyloidea</taxon>
        <taxon>Ancylostomatidae</taxon>
        <taxon>Ancylostomatinae</taxon>
        <taxon>Ancylostoma</taxon>
    </lineage>
</organism>
<evidence type="ECO:0000313" key="3">
    <source>
        <dbReference type="Proteomes" id="UP000252519"/>
    </source>
</evidence>
<dbReference type="AlphaFoldDB" id="A0A368H0Z4"/>
<dbReference type="InterPro" id="IPR043128">
    <property type="entry name" value="Rev_trsase/Diguanyl_cyclase"/>
</dbReference>
<dbReference type="CDD" id="cd03714">
    <property type="entry name" value="RT_DIRS1"/>
    <property type="match status" value="1"/>
</dbReference>
<dbReference type="PANTHER" id="PTHR33050">
    <property type="entry name" value="REVERSE TRANSCRIPTASE DOMAIN-CONTAINING PROTEIN"/>
    <property type="match status" value="1"/>
</dbReference>
<gene>
    <name evidence="2" type="ORF">ANCCAN_04996</name>
</gene>
<evidence type="ECO:0000259" key="1">
    <source>
        <dbReference type="PROSITE" id="PS50878"/>
    </source>
</evidence>
<dbReference type="InterPro" id="IPR043502">
    <property type="entry name" value="DNA/RNA_pol_sf"/>
</dbReference>
<evidence type="ECO:0000313" key="2">
    <source>
        <dbReference type="EMBL" id="RCN48887.1"/>
    </source>
</evidence>
<accession>A0A368H0Z4</accession>
<comment type="caution">
    <text evidence="2">The sequence shown here is derived from an EMBL/GenBank/DDBJ whole genome shotgun (WGS) entry which is preliminary data.</text>
</comment>
<dbReference type="PROSITE" id="PS50878">
    <property type="entry name" value="RT_POL"/>
    <property type="match status" value="1"/>
</dbReference>
<feature type="domain" description="Reverse transcriptase" evidence="1">
    <location>
        <begin position="1"/>
        <end position="85"/>
    </location>
</feature>
<protein>
    <recommendedName>
        <fullName evidence="1">Reverse transcriptase domain-containing protein</fullName>
    </recommendedName>
</protein>
<dbReference type="Pfam" id="PF00078">
    <property type="entry name" value="RVT_1"/>
    <property type="match status" value="1"/>
</dbReference>
<dbReference type="InterPro" id="IPR000477">
    <property type="entry name" value="RT_dom"/>
</dbReference>
<dbReference type="EMBL" id="JOJR01000041">
    <property type="protein sequence ID" value="RCN48887.1"/>
    <property type="molecule type" value="Genomic_DNA"/>
</dbReference>
<dbReference type="OrthoDB" id="10068174at2759"/>
<dbReference type="SUPFAM" id="SSF56672">
    <property type="entry name" value="DNA/RNA polymerases"/>
    <property type="match status" value="1"/>
</dbReference>